<sequence>MQLQIITPEHVIFDGEIDAITLPGKDGEFQILNNHAPIVATLGEGTIKIAVHESTFKDFDNTSGKVYTSPSQSKTLLFDIKGGTLEMNNNKVIVLAS</sequence>
<comment type="caution">
    <text evidence="9">The sequence shown here is derived from an EMBL/GenBank/DDBJ whole genome shotgun (WGS) entry which is preliminary data.</text>
</comment>
<dbReference type="RefSeq" id="WP_121935503.1">
    <property type="nucleotide sequence ID" value="NZ_RDOJ01000021.1"/>
</dbReference>
<dbReference type="InterPro" id="IPR036771">
    <property type="entry name" value="ATPsynth_dsu/esu_N"/>
</dbReference>
<comment type="function">
    <text evidence="1">Produces ATP from ADP in the presence of a proton gradient across the membrane.</text>
</comment>
<evidence type="ECO:0000259" key="8">
    <source>
        <dbReference type="Pfam" id="PF02823"/>
    </source>
</evidence>
<dbReference type="GO" id="GO:0045259">
    <property type="term" value="C:proton-transporting ATP synthase complex"/>
    <property type="evidence" value="ECO:0007669"/>
    <property type="project" value="UniProtKB-KW"/>
</dbReference>
<evidence type="ECO:0000256" key="7">
    <source>
        <dbReference type="ARBA" id="ARBA00023196"/>
    </source>
</evidence>
<evidence type="ECO:0000256" key="1">
    <source>
        <dbReference type="ARBA" id="ARBA00003543"/>
    </source>
</evidence>
<dbReference type="InterPro" id="IPR020546">
    <property type="entry name" value="ATP_synth_F1_dsu/esu_N"/>
</dbReference>
<keyword evidence="4" id="KW-0813">Transport</keyword>
<comment type="subcellular location">
    <subcellularLocation>
        <location evidence="2">Endomembrane system</location>
        <topology evidence="2">Peripheral membrane protein</topology>
    </subcellularLocation>
</comment>
<dbReference type="CDD" id="cd12152">
    <property type="entry name" value="F1-ATPase_delta"/>
    <property type="match status" value="1"/>
</dbReference>
<accession>A0A3L9M4E6</accession>
<dbReference type="GO" id="GO:0012505">
    <property type="term" value="C:endomembrane system"/>
    <property type="evidence" value="ECO:0007669"/>
    <property type="project" value="UniProtKB-SubCell"/>
</dbReference>
<evidence type="ECO:0000256" key="5">
    <source>
        <dbReference type="ARBA" id="ARBA00023065"/>
    </source>
</evidence>
<dbReference type="OrthoDB" id="5294255at2"/>
<dbReference type="Pfam" id="PF02823">
    <property type="entry name" value="ATP-synt_DE_N"/>
    <property type="match status" value="1"/>
</dbReference>
<evidence type="ECO:0000313" key="10">
    <source>
        <dbReference type="Proteomes" id="UP000275348"/>
    </source>
</evidence>
<protein>
    <submittedName>
        <fullName evidence="9">F0F1 ATP synthase subunit epsilon</fullName>
    </submittedName>
</protein>
<evidence type="ECO:0000256" key="3">
    <source>
        <dbReference type="ARBA" id="ARBA00005712"/>
    </source>
</evidence>
<proteinExistence type="inferred from homology"/>
<dbReference type="Gene3D" id="2.60.15.10">
    <property type="entry name" value="F0F1 ATP synthase delta/epsilon subunit, N-terminal"/>
    <property type="match status" value="1"/>
</dbReference>
<organism evidence="9 10">
    <name type="scientific">Faecalibacter macacae</name>
    <dbReference type="NCBI Taxonomy" id="1859289"/>
    <lineage>
        <taxon>Bacteria</taxon>
        <taxon>Pseudomonadati</taxon>
        <taxon>Bacteroidota</taxon>
        <taxon>Flavobacteriia</taxon>
        <taxon>Flavobacteriales</taxon>
        <taxon>Weeksellaceae</taxon>
        <taxon>Faecalibacter</taxon>
    </lineage>
</organism>
<keyword evidence="10" id="KW-1185">Reference proteome</keyword>
<evidence type="ECO:0000256" key="6">
    <source>
        <dbReference type="ARBA" id="ARBA00023136"/>
    </source>
</evidence>
<keyword evidence="7" id="KW-0139">CF(1)</keyword>
<feature type="domain" description="ATP synthase F1 complex delta/epsilon subunit N-terminal" evidence="8">
    <location>
        <begin position="1"/>
        <end position="53"/>
    </location>
</feature>
<keyword evidence="5" id="KW-0406">Ion transport</keyword>
<dbReference type="Proteomes" id="UP000275348">
    <property type="component" value="Unassembled WGS sequence"/>
</dbReference>
<evidence type="ECO:0000313" key="9">
    <source>
        <dbReference type="EMBL" id="RLZ06856.1"/>
    </source>
</evidence>
<gene>
    <name evidence="9" type="ORF">EAH69_12270</name>
</gene>
<dbReference type="AlphaFoldDB" id="A0A3L9M4E6"/>
<reference evidence="9 10" key="1">
    <citation type="submission" date="2018-10" db="EMBL/GenBank/DDBJ databases">
        <authorList>
            <person name="Chen X."/>
        </authorList>
    </citation>
    <scope>NUCLEOTIDE SEQUENCE [LARGE SCALE GENOMIC DNA]</scope>
    <source>
        <strain evidence="9 10">YIM 102668</strain>
    </source>
</reference>
<comment type="similarity">
    <text evidence="3">Belongs to the ATPase epsilon chain family.</text>
</comment>
<keyword evidence="6" id="KW-0472">Membrane</keyword>
<dbReference type="EMBL" id="RDOJ01000021">
    <property type="protein sequence ID" value="RLZ06856.1"/>
    <property type="molecule type" value="Genomic_DNA"/>
</dbReference>
<name>A0A3L9M4E6_9FLAO</name>
<dbReference type="SUPFAM" id="SSF51344">
    <property type="entry name" value="Epsilon subunit of F1F0-ATP synthase N-terminal domain"/>
    <property type="match status" value="1"/>
</dbReference>
<dbReference type="InterPro" id="IPR001469">
    <property type="entry name" value="ATP_synth_F1_dsu/esu"/>
</dbReference>
<dbReference type="GO" id="GO:0046933">
    <property type="term" value="F:proton-transporting ATP synthase activity, rotational mechanism"/>
    <property type="evidence" value="ECO:0007669"/>
    <property type="project" value="InterPro"/>
</dbReference>
<evidence type="ECO:0000256" key="2">
    <source>
        <dbReference type="ARBA" id="ARBA00004184"/>
    </source>
</evidence>
<evidence type="ECO:0000256" key="4">
    <source>
        <dbReference type="ARBA" id="ARBA00022448"/>
    </source>
</evidence>
<keyword evidence="7" id="KW-0066">ATP synthesis</keyword>